<dbReference type="OrthoDB" id="9800445at2"/>
<reference evidence="6" key="1">
    <citation type="submission" date="2019-03" db="EMBL/GenBank/DDBJ databases">
        <title>Afifella sp. nov., isolated from activated sludge.</title>
        <authorList>
            <person name="Li Q."/>
            <person name="Liu Y."/>
        </authorList>
    </citation>
    <scope>NUCLEOTIDE SEQUENCE</scope>
    <source>
        <strain evidence="6">L72</strain>
    </source>
</reference>
<evidence type="ECO:0000256" key="4">
    <source>
        <dbReference type="ARBA" id="ARBA00023014"/>
    </source>
</evidence>
<comment type="caution">
    <text evidence="6">The sequence shown here is derived from an EMBL/GenBank/DDBJ whole genome shotgun (WGS) entry which is preliminary data.</text>
</comment>
<dbReference type="PROSITE" id="PS00198">
    <property type="entry name" value="4FE4S_FER_1"/>
    <property type="match status" value="3"/>
</dbReference>
<feature type="domain" description="4Fe-4S ferredoxin-type" evidence="5">
    <location>
        <begin position="304"/>
        <end position="333"/>
    </location>
</feature>
<dbReference type="InterPro" id="IPR017900">
    <property type="entry name" value="4Fe4S_Fe_S_CS"/>
</dbReference>
<evidence type="ECO:0000256" key="1">
    <source>
        <dbReference type="ARBA" id="ARBA00022485"/>
    </source>
</evidence>
<organism evidence="6 7">
    <name type="scientific">Propylenella binzhouense</name>
    <dbReference type="NCBI Taxonomy" id="2555902"/>
    <lineage>
        <taxon>Bacteria</taxon>
        <taxon>Pseudomonadati</taxon>
        <taxon>Pseudomonadota</taxon>
        <taxon>Alphaproteobacteria</taxon>
        <taxon>Hyphomicrobiales</taxon>
        <taxon>Propylenellaceae</taxon>
        <taxon>Propylenella</taxon>
    </lineage>
</organism>
<feature type="domain" description="4Fe-4S ferredoxin-type" evidence="5">
    <location>
        <begin position="514"/>
        <end position="543"/>
    </location>
</feature>
<accession>A0A964T8Y4</accession>
<dbReference type="Pfam" id="PF12838">
    <property type="entry name" value="Fer4_7"/>
    <property type="match status" value="1"/>
</dbReference>
<sequence>MKLEGARTVLVCSCERTMPDFGESVRAGCPGAAVESAFGLCGAELDRVRALLRGTGDITISCTQQAPLFRELADGAGYRGRLDFANIRETGGWSDEGADAGPKAAALLAMAAEPLGDTPVTSVTSGGVVLVYGSDEVAVAAGRALSDRLDVTVLLSRPADVPPPRVWDVPVMRGTITGATGHVGGFTLRVDDLAAPLPSSRGRLVFGPARDGATSHCDLILDLSGGAPLFAAGELLDGYIKADPGRPAAVAEAIARAGELVGEFDKPRYVEYAADLCAHSRSRIAGCTRCLDLCPTGAIAPAGDHVAIDPLVCAGCGSCAAACPTGAASYTLPAVEVLLRRVRAGLAAYRAAGGRDAVILYHDSEHGEALVDALGRFGPGLPARVVPVAVNAVTQLGLESFVAPLAWGAAAVRALSREKPRHDPAGLLATLDMADRVASALGWGGAMAVIETDDPDRLRAALDAVPRQERERKAATFMPAGGKRTVLATAMRELHAVAPSPVDRVALPAGAPFGGLAIEVEGCTLCHSCVAACPTGALGDDPDRPALTFAEDRCVQCGLCAATCPEKVIALEPRIDFTAWNAPRRVVKAEEPFHCIACGKPFGTRSSIERVVAKLADRHWMFSGSAAKRIDVIRMCDTCRVEAVTNESFDPYAQPRPAPMTGGIHLRAGDPAEGSG</sequence>
<keyword evidence="1" id="KW-0004">4Fe-4S</keyword>
<dbReference type="InterPro" id="IPR017896">
    <property type="entry name" value="4Fe4S_Fe-S-bd"/>
</dbReference>
<dbReference type="PANTHER" id="PTHR43687:SF4">
    <property type="entry name" value="BLR5484 PROTEIN"/>
    <property type="match status" value="1"/>
</dbReference>
<dbReference type="Gene3D" id="3.30.70.20">
    <property type="match status" value="2"/>
</dbReference>
<dbReference type="Proteomes" id="UP000773614">
    <property type="component" value="Unassembled WGS sequence"/>
</dbReference>
<keyword evidence="3" id="KW-0408">Iron</keyword>
<evidence type="ECO:0000313" key="7">
    <source>
        <dbReference type="Proteomes" id="UP000773614"/>
    </source>
</evidence>
<evidence type="ECO:0000313" key="6">
    <source>
        <dbReference type="EMBL" id="MYZ50260.1"/>
    </source>
</evidence>
<dbReference type="EMBL" id="SPKJ01000141">
    <property type="protein sequence ID" value="MYZ50260.1"/>
    <property type="molecule type" value="Genomic_DNA"/>
</dbReference>
<dbReference type="InterPro" id="IPR050572">
    <property type="entry name" value="Fe-S_Ferredoxin"/>
</dbReference>
<keyword evidence="4" id="KW-0411">Iron-sulfur</keyword>
<dbReference type="PROSITE" id="PS51379">
    <property type="entry name" value="4FE4S_FER_2"/>
    <property type="match status" value="3"/>
</dbReference>
<dbReference type="AlphaFoldDB" id="A0A964T8Y4"/>
<keyword evidence="2" id="KW-0479">Metal-binding</keyword>
<evidence type="ECO:0000256" key="3">
    <source>
        <dbReference type="ARBA" id="ARBA00023004"/>
    </source>
</evidence>
<feature type="domain" description="4Fe-4S ferredoxin-type" evidence="5">
    <location>
        <begin position="545"/>
        <end position="574"/>
    </location>
</feature>
<dbReference type="RefSeq" id="WP_161142584.1">
    <property type="nucleotide sequence ID" value="NZ_SPKJ01000141.1"/>
</dbReference>
<dbReference type="PANTHER" id="PTHR43687">
    <property type="entry name" value="ADENYLYLSULFATE REDUCTASE, BETA SUBUNIT"/>
    <property type="match status" value="1"/>
</dbReference>
<keyword evidence="7" id="KW-1185">Reference proteome</keyword>
<evidence type="ECO:0000259" key="5">
    <source>
        <dbReference type="PROSITE" id="PS51379"/>
    </source>
</evidence>
<dbReference type="GO" id="GO:0046872">
    <property type="term" value="F:metal ion binding"/>
    <property type="evidence" value="ECO:0007669"/>
    <property type="project" value="UniProtKB-KW"/>
</dbReference>
<proteinExistence type="predicted"/>
<dbReference type="SUPFAM" id="SSF54862">
    <property type="entry name" value="4Fe-4S ferredoxins"/>
    <property type="match status" value="1"/>
</dbReference>
<dbReference type="Pfam" id="PF13187">
    <property type="entry name" value="Fer4_9"/>
    <property type="match status" value="1"/>
</dbReference>
<gene>
    <name evidence="6" type="ORF">E4O86_21355</name>
</gene>
<dbReference type="GO" id="GO:0051539">
    <property type="term" value="F:4 iron, 4 sulfur cluster binding"/>
    <property type="evidence" value="ECO:0007669"/>
    <property type="project" value="UniProtKB-KW"/>
</dbReference>
<evidence type="ECO:0000256" key="2">
    <source>
        <dbReference type="ARBA" id="ARBA00022723"/>
    </source>
</evidence>
<name>A0A964T8Y4_9HYPH</name>
<protein>
    <submittedName>
        <fullName evidence="6">4Fe-4S dicluster domain-containing protein</fullName>
    </submittedName>
</protein>